<accession>A0ABP9CVV1</accession>
<reference evidence="3" key="1">
    <citation type="journal article" date="2019" name="Int. J. Syst. Evol. Microbiol.">
        <title>The Global Catalogue of Microorganisms (GCM) 10K type strain sequencing project: providing services to taxonomists for standard genome sequencing and annotation.</title>
        <authorList>
            <consortium name="The Broad Institute Genomics Platform"/>
            <consortium name="The Broad Institute Genome Sequencing Center for Infectious Disease"/>
            <person name="Wu L."/>
            <person name="Ma J."/>
        </authorList>
    </citation>
    <scope>NUCLEOTIDE SEQUENCE [LARGE SCALE GENOMIC DNA]</scope>
    <source>
        <strain evidence="3">JCM 18325</strain>
    </source>
</reference>
<gene>
    <name evidence="2" type="ORF">GCM10023330_28610</name>
</gene>
<dbReference type="InterPro" id="IPR017853">
    <property type="entry name" value="GH"/>
</dbReference>
<dbReference type="EMBL" id="BAABJW010000005">
    <property type="protein sequence ID" value="GAA4818057.1"/>
    <property type="molecule type" value="Genomic_DNA"/>
</dbReference>
<organism evidence="2 3">
    <name type="scientific">Litoribaculum gwangyangense</name>
    <dbReference type="NCBI Taxonomy" id="1130722"/>
    <lineage>
        <taxon>Bacteria</taxon>
        <taxon>Pseudomonadati</taxon>
        <taxon>Bacteroidota</taxon>
        <taxon>Flavobacteriia</taxon>
        <taxon>Flavobacteriales</taxon>
        <taxon>Flavobacteriaceae</taxon>
        <taxon>Litoribaculum</taxon>
    </lineage>
</organism>
<protein>
    <recommendedName>
        <fullName evidence="4">Glycoside hydrolase family 42 N-terminal domain-containing protein</fullName>
    </recommendedName>
</protein>
<dbReference type="RefSeq" id="WP_345278018.1">
    <property type="nucleotide sequence ID" value="NZ_BAABJW010000005.1"/>
</dbReference>
<keyword evidence="3" id="KW-1185">Reference proteome</keyword>
<proteinExistence type="predicted"/>
<keyword evidence="1" id="KW-0812">Transmembrane</keyword>
<comment type="caution">
    <text evidence="2">The sequence shown here is derived from an EMBL/GenBank/DDBJ whole genome shotgun (WGS) entry which is preliminary data.</text>
</comment>
<evidence type="ECO:0000313" key="3">
    <source>
        <dbReference type="Proteomes" id="UP001501433"/>
    </source>
</evidence>
<evidence type="ECO:0008006" key="4">
    <source>
        <dbReference type="Google" id="ProtNLM"/>
    </source>
</evidence>
<sequence>MKKVKSLSVLLKLIFVFGISYFIVSMITRKDLLTSDKITSEIESYNYVIGTQTVGSKYKFTDETMLLETALEIKKMGSNLLKFSMNPRYFSENYGLPKNEKINSLTNLATLEPSVKEVLDMDFKYYHIWSYCFSQYTPEPVGKKDDTAQIKFINGFPKKYEKALYKELYEFTSYLLKTYSGTGKVFYLGNWEGDWHLRPDYDRTKPVNPNTLNGMIRWAKTRQKAIDDAKRDIQHKNVEVYHYIEVNLVRKALNEAKTKVVANSVVNVVNPDFVSYSSYDSTNPYKTEDSLRINLKKSLNFLESQLSPKEGLPSGKRVWIGEYGNPSLHHSDEMQNNRSIWTIKAALEWGSPFILYWEMYNNEIKPDTGEQVGYWLIDDKGKKQPIWYTHNSFYNESKEFLINYQKANDELPSFDVFRKNALQFKSLNP</sequence>
<dbReference type="Proteomes" id="UP001501433">
    <property type="component" value="Unassembled WGS sequence"/>
</dbReference>
<evidence type="ECO:0000256" key="1">
    <source>
        <dbReference type="SAM" id="Phobius"/>
    </source>
</evidence>
<keyword evidence="1" id="KW-0472">Membrane</keyword>
<evidence type="ECO:0000313" key="2">
    <source>
        <dbReference type="EMBL" id="GAA4818057.1"/>
    </source>
</evidence>
<feature type="transmembrane region" description="Helical" evidence="1">
    <location>
        <begin position="7"/>
        <end position="27"/>
    </location>
</feature>
<name>A0ABP9CVV1_9FLAO</name>
<dbReference type="SUPFAM" id="SSF51445">
    <property type="entry name" value="(Trans)glycosidases"/>
    <property type="match status" value="1"/>
</dbReference>
<keyword evidence="1" id="KW-1133">Transmembrane helix</keyword>